<evidence type="ECO:0000313" key="3">
    <source>
        <dbReference type="Proteomes" id="UP000309450"/>
    </source>
</evidence>
<dbReference type="AlphaFoldDB" id="A0A4S3MKQ9"/>
<keyword evidence="3" id="KW-1185">Reference proteome</keyword>
<sequence>MDKAAFQKIVMPAERIIGRDRGRPCPSACMAAPIRLTLDRGAFHVMCCFVRQPVRTMPHSSVQMMRSLSRSLGPVTMVVLLPWMSAGPLVLASLFITGRAPQTSAALHGNVVANGVFLMLALLMLGLGMRVRGAVQIAARPRSNTF</sequence>
<protein>
    <submittedName>
        <fullName evidence="2">Uncharacterized protein</fullName>
    </submittedName>
</protein>
<evidence type="ECO:0000256" key="1">
    <source>
        <dbReference type="SAM" id="Phobius"/>
    </source>
</evidence>
<keyword evidence="1" id="KW-1133">Transmembrane helix</keyword>
<feature type="transmembrane region" description="Helical" evidence="1">
    <location>
        <begin position="107"/>
        <end position="127"/>
    </location>
</feature>
<name>A0A4S3MKQ9_9RHOB</name>
<dbReference type="Proteomes" id="UP000309450">
    <property type="component" value="Unassembled WGS sequence"/>
</dbReference>
<organism evidence="2 3">
    <name type="scientific">Aliigemmobacter aestuarii</name>
    <dbReference type="NCBI Taxonomy" id="1445661"/>
    <lineage>
        <taxon>Bacteria</taxon>
        <taxon>Pseudomonadati</taxon>
        <taxon>Pseudomonadota</taxon>
        <taxon>Alphaproteobacteria</taxon>
        <taxon>Rhodobacterales</taxon>
        <taxon>Paracoccaceae</taxon>
        <taxon>Aliigemmobacter</taxon>
    </lineage>
</organism>
<evidence type="ECO:0000313" key="2">
    <source>
        <dbReference type="EMBL" id="THD82425.1"/>
    </source>
</evidence>
<reference evidence="2 3" key="1">
    <citation type="submission" date="2019-04" db="EMBL/GenBank/DDBJ databases">
        <title>Draft genome sequence of Gemmobacter aestuarii sp. nov.</title>
        <authorList>
            <person name="Hameed A."/>
            <person name="Lin S.-Y."/>
            <person name="Shahina M."/>
            <person name="Lai W.-A."/>
            <person name="Young C.-C."/>
        </authorList>
    </citation>
    <scope>NUCLEOTIDE SEQUENCE [LARGE SCALE GENOMIC DNA]</scope>
    <source>
        <strain evidence="2 3">CC-PW-75</strain>
    </source>
</reference>
<proteinExistence type="predicted"/>
<dbReference type="EMBL" id="SSND01000004">
    <property type="protein sequence ID" value="THD82425.1"/>
    <property type="molecule type" value="Genomic_DNA"/>
</dbReference>
<keyword evidence="1" id="KW-0472">Membrane</keyword>
<accession>A0A4S3MKQ9</accession>
<keyword evidence="1" id="KW-0812">Transmembrane</keyword>
<gene>
    <name evidence="2" type="ORF">E7811_15390</name>
</gene>
<comment type="caution">
    <text evidence="2">The sequence shown here is derived from an EMBL/GenBank/DDBJ whole genome shotgun (WGS) entry which is preliminary data.</text>
</comment>
<feature type="transmembrane region" description="Helical" evidence="1">
    <location>
        <begin position="72"/>
        <end position="95"/>
    </location>
</feature>
<dbReference type="RefSeq" id="WP_136395533.1">
    <property type="nucleotide sequence ID" value="NZ_SSND01000004.1"/>
</dbReference>